<sequence length="5603" mass="606921">MLEGHVAELLAAHLSCFIKNVTANQLQISLWSGNVVLNNVELRSDALQRVAAYLHGEHSDIDTNDAKEAASAGAGVPSGSPDIHGGGSRSSTLSMRMLLAPFTVVKGVIQQLVITVPWASLESEPVKVEVVGVELVLGPLRARPFNAWEEQEREQAVKQQQLERYEKERHRLSRKATRKTVGEPASMMTASTESGHVKPGGEAAMASTNLAPGASWFSWLWDFDRLSQIVLRNLRVALQDVSVRYEHDYEGLHPSCASALCVFVKQVELTTTDENFEDGFNKDIVTPLCKRIALSEVVVSTHAIRRSGRDAFGSTREGVDGPVLIAAGERASCAGAYDAYASRWALSRAILRLQTLRLQAKLVPPGCASKNAIVEEMPILTASSTEVSVTTIDGIEVDICFGVVQVLECMWRSYQQSLHCSRYRKRLHLIQPTEGHSAHSRILRQTSESGCAGLLQDQATAWRPSVQQRWRFALRCVLDDVRQHRQIFGFQEQKQCEAVEAMVQFGQLRRVYIEYWKRAKGVTWAPPLSALEEKRLKSMERQLTLWQVIFLRCFSQAQLIAEQEGHIRQQYYIEEARQRIRSGLQGSSGAGGGGTPTSFLWDRLFGSFWGRNPSTSLRSKSLAPIKSPDDLSVTSAPAYKSCCLCDLVAQEWNLGQRFISPQYAPLARPRAPQNPLREMAAENKLYFTLHAVLPTVIMRLDPIYWPLTYDCSVPATPSATPLRRFEQHIVFQLRAAELFYTTIPDDRADRASLSFFLGSASVTFEGTLRSVLLQSADQCKEDYVVVKRNSKRTHIRVWVAPQVVVCQPTHEWTWWCTEVSAFVQWIQAVQQAFYVSGATEASPCAVPVCMGNAQSDGHGNHSTGAQMVGVSSDTSSRGGQSTHTETRTTILPATPAPLVLNVTIQAIDFCVPLFARDIESSDLEIFNCRPSGFSSTTLLGSPPGTMPSDSYSKCGEWQHQFSTEIASIDGDSGSRRTQAEGDMHGSGATPAVLRPRTTNGIRCFEVEGSTNGEEYTNSSCGSPDGSPNMFTRVAQGRCLLKSESCLVLSVSTTRLWATLPQAEHCGCSGNEYSLCIGDQRKAVRLFCQNGYSAHTPSPSGQLELLSFVAGEVRVNPTELTVLLKKGIDAVADPSAFALVNDALLKPRVLAGADAKGQTLRALAAELQQAESRWSGKRGAAAPWRFTTSTCVELRTDSESLPVLREVPLDCARHILSTLYSPLSIAPNSVTTIVDTVPRDERATGVFGRRVFTVGVGVARLLIRSEANVDLGELVLVAPEHLPSATAPYREALSALGEEEPRAMELIWNFSADERHGIELSRNDPLPHCPVREKVCPAFFLSVPDITMTTTAGRKLLTIENLTLVQTCRAPRKPEVALTIQTVFAFFDVVFLELLRVLMGTMSTMRPIKLSSEGTVYAPKGASRSEIASPHSLQSGFLGMHTISVRVQTARIQTPFSTDDIIDAPYVEVTTTIEDVLCTMEPSLGGTGIDGKHVHFQLSLSEAMQLVDYIGGEPEERHLISAYPWASCTGDGTANPLRCVADVTIPGTCVGDTDTHTLAQRGFPSSTKCCLALMGGALHVYCPFLYFYAAAMKRDERIVRLCELARSPLLSRGYTHAPYVEEHPRSPRVFDGAGASQEAAAQLAFSLEVTISDLDAVLATDASVPIDMTKHSTFSVVHIEKVVCGLQRTRLDAPGASTTLETWTHASLDTNRMRLLDFSSSSRDLCLPDVRVRVKTGVLLVPKEDLTGYVYQRSAPDDWSFLVELHPSSASGSNRAESLHDAASSTGSQSPDITIHMSAWQCHMLARFFLYNVAQLPIDSTARTPKVGGGYPLHGSKGLPPGTLPKGQHNPLLSSRQEAKAPSNQQSTRTPSVTLLLTIPAVSIVIDGDEYGAPHRSAHQSTMSRPSEEGESELVTDAVPPPLLLSTTRISYEAGLRRGGHLYSAAGGCWSTSPVKNGQLSGLELVAREEAVENSIGDADVASTTRTHVLLTIDLVGLALLEQRTGQVASEINHDAREGAASVKIAAAIRHAHFRVSHIKWWLLLYRAFASVCSRQGCFQSTAARTPVKGRSASTSARVDEVNQAESEEYSEQSSSALVDQLGTSWGGYMSGDKATWLTQRGDLASRQRGLRRLHGTVEISHTEVSFFTIGCANGNQQPLCRLAVPEARLTASPLPVLQEGGGRHLNNAECIHDEFVLQVPHCPELQLLCVSGEADGAAWESKLLSEHSYVSVLRPHTAETSSTSSASPDVKSSFWKKDASETGTHASKLPLSSAYSSESCISLSLLCSSAAGGLKSYRYGRCYQVTDLALHRAGVLHVRLQRLLLDIPAVPIFFLARDVLRQVREWESIQGMKLPARAAQRDGRDAESLKLTYMDIEGELTEVGVRVFAEAAPLREPTVSADADSGPVSWSISILSARLIMSVQLQNVLTSTRTPASLFDDGLGRGSRLQIWHMVAQLATQGVVFSTNSDTQAWWRIPDVRIKVSLPLTRKIICVRGKGATGSGDELEPFSSVDDLTQRLRHRSVTNVFLMEPTAVTALEGLDYHVSASLHVDVGAEGNGARGTEPERKSAPVQVSLSIIFILVSSAARLAALWRQTRQVGSPGMAAAGNAGPTSRYARWPLHGAQQRHGLITWYEFEVDLCGHRVELVMDTAAAIVGDKAAFALKHDCVMCISVDSAISVLAEREFIQEAVKQTTFLDTTPSDVLYNGKKTEWCGRVDDASAVAEATRTLFRVRTASLQVHDGAGNLLLHVLAVNPSDMADAMVAAYTPAEARLDVNVGRIMMHGSSLTAASIVCWWKAYRALKRKWESAAVSMRTSSACPQEANCSSEPAMGMEDGWKRRWSQHINAVVRHAELVLAPAARVCAEEVHIAFSPKNVDADLDDTAATLELQCEEICMYSILPQPKASYRTVPIVLARTVAPVLVVTHAQQKPLFLQYRTSLLSITNGDGHSWAMCAFRIAKMVKGTVTAVAAYANLTPLHGCASNPSASGTAPSWVAWIPRGEVDIHKAELLCFAPHSKRTCSAVPVVCLAVRQAALRCVDSESRIDPGSGDTIASIRLDVCALLSATYSSGLATDVKAHPLLEEVKTTFIVSSSSPSASYPHEVTLSATVGTEQNAISLHVPTDCAFENTVSALWLLARQKVPRRYAQARETKNSVLSGAKVVRGAGVLWHVRADVARVRVHCSVEGGTSTSFSQQRRLNLCSIAVDDVHAELHTHHGGNERSDRRPHIEVCVGSVVGETVFAEAAEMSLTFLEMRPLVESSSDRSSSTTPTIGGTASTCSSKSAGFSVLQRSFSLSTGEEAHRSGGQHPLSDNAAALVIRLHTLRAHASMTFLKLLMERVLRPCATGVFTASAEASGSHILDGLEDIVIHGRSGAAVPPASRVPNRHAGVVQVIEVATDWNLHDDLRLGGEGGFQLHFCGTAGRSVITVRGGRADGEKAEGRVATLSLSFPVGANGEVCPAIRVDPDLTVRFENVRVVLGEGAHAARRGGCVLEAFLELGERSLCLLTPLTVTVDASPSTLDTNAQMEETAASVSEGDVSATAHATVLPKLHTSSMWAVSVMFSVDIAVGFDVSLTAGARRLAATGAVKGRYRLEEKGKAEMTLRSEREGECTISLYTCTSESGPLTDNPVVVTAQMCFEAAGNQHRLVMCGGSTLWRLPLGHAHVLIELCRLTQRVLCQTSFPSPEQGSWQAPAGSDMLAHRLTRRATKLDVRADVPSWSLILSSDTGRALAMLRVEHAQLHCSTDMKLADVALTAEATVSLRDSIELDDGPREDQGATMRHVAKELNIASAQAGMAARLLFSAQPHLSLSLTRFSPGCRSLSVSVQVDSVIATLPLVTILRLLRTSAREMDTGKRVFCNDSGVEMEVAEWAPPAAASLSSIRRWCLAASPAQLLRTSIPTSCKALTLKPVTTPVGNVPSTTGEKDDKSGGGASINIEALGEHAVCLVSLPGYTSALGALDLVVRKSILDNLVVVHLTSSVVLANVFYAGNEDESGATPVAGGIVSVSARDVQLAVPPRSARYVPLPILRECLTLELDGCAYAPVAKVLTWAMMADAMTLLGDQASSGDADSGSVPGKGGSASVKSGANDGFMLYGNLNAHRKGSVENDTAHSETLCSPFLCNRVRALDAFTLSFPMLLSPVSPTPGKRLCGKGTVGSDKDATFSSSRASQSEVAASHTGETARRGRVVQLTWRRRRLRLAAPLFTGRLPPSEYTVAVEPVWTLWNWTGCRLRLRLRTSRDGGPSSPVKAPQGTLLSPPSLVTGSSSSSDVLAAAEVENGACFQWTPTTPDVLSGAVFAFFQLMVPSLPDRSTVLPKSPHALQWWSFAAPISFQEPPPLYIRLQQGSDTTLGAVRIEQHGPSSVVVRCAALLRSALAQPVFLRDAEQQRPLLGAGAQGCVMPQQQVPLFYSEHVTTLALHADRVGFRVAANPLTSTEARAASLQESNAFYLKTPMATTLLSVDEQAYCTHFYAVSAVFDAQLERSVDKPQGKGETHLEEKCVPSEALSCLWTPPPPTVVQLRSLCRIRNTHLHRTLLAMPFDEAASVGAEGRTQSPSLVMLIPPGEERELGHFPAHAREPEMQFCYSTVGGRAPAHAWSPPVRLLSLATSTQPLVLKHTCVPRNLPGLENDAESEEPHFIMNSVRRCMAATDALVPEHFRCLTVQSSMTSESLCVSVGLQAAPPLRIVNRLNTTLQFSQSALTRGSDLGFSSVRRGTVTTTLCSCAPRPLSYMVAAESMGYGCWEVPVLELPGIRVTLNSNVRKGFTVSQDVDLLRCAALPSSGTRVGNTDAYVYVSLDHRLRQYTVTLAPSRQLEGRMLVQPRRLTQLEVYVRSCTVYVAAITLPTTGSFSRRSLIARSARGRLRLRRSSRNDECANRDTVPLVATDEDVLTFLEEEELDVVLVRFLGFYGSASMTERHVIGSASLALLEVVECTTVEAMYPVILRLGPRAGNAVETTEAPTTTAEPDADAERRTVNSPVLPECIEETSTLSLSTSVPYFKNPSWFALEVQLTRPGQASATDGVVMIPVPQFRVTIPPIALRADDDILFTLRSTAERLSEEWAAATPDELGSYATEQRDCLATTRKSVVAYSTTQWSQLTYNVFVYCLQVSPIVAEVTYTRCGHRHYNPFKGLAPIAEHLIPSVEDLPVSLRAVQLQEVELRWSHSLLDIAKSYLWPLYRTQLLLQSYKVLGSLDVLGNPRALLGSWSRGVWELVTNSSGQSRWSCTREFLRTTTSSTLHSVGVLARSIGNLAGSTPTTWGPRLSTDRSSSYFSGNVTLSTPQCRGVLGEVLQEVGGGISDAVTKPIRGAREGGVSGFLIGIAAGVAGLAGRPVFGFFRGVSVTSEFYARLLGGLSELTEHEAPHLGLERNYLLPSRCANSAPVPVPTKAVEKQGSSTSATTHVNCVSRESLPMSRYILTHAMYNQICADIPLRRRDNEASVRLSVNRVGVYNTALRTPYGALRTFLSPTEFRDALSCALTAMLSSKIICLLALNSTVGASQGAADDDKGNSRAPDQLDRGEGYAAQARLPREYQRAFYIKALLGVEALHTYVTDEVFVRVCSLDEIEASLNATEALQKYSVVLARAMDAASERLLAP</sequence>
<feature type="compositionally biased region" description="Polar residues" evidence="1">
    <location>
        <begin position="1850"/>
        <end position="1871"/>
    </location>
</feature>
<gene>
    <name evidence="2" type="ORF">LtaPh_3614300</name>
</gene>
<dbReference type="PANTHER" id="PTHR16166:SF144">
    <property type="entry name" value="CHOREIN N-TERMINAL DOMAIN-CONTAINING PROTEIN"/>
    <property type="match status" value="1"/>
</dbReference>
<dbReference type="EMBL" id="BLBS01000057">
    <property type="protein sequence ID" value="GET93210.1"/>
    <property type="molecule type" value="Genomic_DNA"/>
</dbReference>
<feature type="region of interest" description="Disordered" evidence="1">
    <location>
        <begin position="4960"/>
        <end position="4980"/>
    </location>
</feature>
<feature type="compositionally biased region" description="Polar residues" evidence="1">
    <location>
        <begin position="3271"/>
        <end position="3284"/>
    </location>
</feature>
<feature type="region of interest" description="Disordered" evidence="1">
    <location>
        <begin position="968"/>
        <end position="991"/>
    </location>
</feature>
<feature type="region of interest" description="Disordered" evidence="1">
    <location>
        <begin position="5506"/>
        <end position="5527"/>
    </location>
</feature>
<evidence type="ECO:0008006" key="4">
    <source>
        <dbReference type="Google" id="ProtNLM"/>
    </source>
</evidence>
<dbReference type="PANTHER" id="PTHR16166">
    <property type="entry name" value="VACUOLAR PROTEIN SORTING-ASSOCIATED PROTEIN VPS13"/>
    <property type="match status" value="1"/>
</dbReference>
<proteinExistence type="predicted"/>
<feature type="compositionally biased region" description="Basic and acidic residues" evidence="1">
    <location>
        <begin position="5511"/>
        <end position="5527"/>
    </location>
</feature>
<evidence type="ECO:0000256" key="1">
    <source>
        <dbReference type="SAM" id="MobiDB-lite"/>
    </source>
</evidence>
<feature type="region of interest" description="Disordered" evidence="1">
    <location>
        <begin position="4165"/>
        <end position="4185"/>
    </location>
</feature>
<feature type="region of interest" description="Disordered" evidence="1">
    <location>
        <begin position="4242"/>
        <end position="4264"/>
    </location>
</feature>
<feature type="compositionally biased region" description="Low complexity" evidence="1">
    <location>
        <begin position="4961"/>
        <end position="4971"/>
    </location>
</feature>
<dbReference type="OrthoDB" id="428159at2759"/>
<dbReference type="InterPro" id="IPR026847">
    <property type="entry name" value="VPS13"/>
</dbReference>
<dbReference type="GO" id="GO:0006623">
    <property type="term" value="P:protein targeting to vacuole"/>
    <property type="evidence" value="ECO:0007669"/>
    <property type="project" value="TreeGrafter"/>
</dbReference>
<keyword evidence="3" id="KW-1185">Reference proteome</keyword>
<comment type="caution">
    <text evidence="2">The sequence shown here is derived from an EMBL/GenBank/DDBJ whole genome shotgun (WGS) entry which is preliminary data.</text>
</comment>
<evidence type="ECO:0000313" key="2">
    <source>
        <dbReference type="EMBL" id="GET93210.1"/>
    </source>
</evidence>
<dbReference type="GO" id="GO:0045053">
    <property type="term" value="P:protein retention in Golgi apparatus"/>
    <property type="evidence" value="ECO:0007669"/>
    <property type="project" value="TreeGrafter"/>
</dbReference>
<accession>A0A640KTX1</accession>
<evidence type="ECO:0000313" key="3">
    <source>
        <dbReference type="Proteomes" id="UP000419144"/>
    </source>
</evidence>
<feature type="region of interest" description="Disordered" evidence="1">
    <location>
        <begin position="1826"/>
        <end position="1871"/>
    </location>
</feature>
<feature type="region of interest" description="Disordered" evidence="1">
    <location>
        <begin position="3263"/>
        <end position="3284"/>
    </location>
</feature>
<feature type="region of interest" description="Disordered" evidence="1">
    <location>
        <begin position="1891"/>
        <end position="1914"/>
    </location>
</feature>
<feature type="region of interest" description="Disordered" evidence="1">
    <location>
        <begin position="2069"/>
        <end position="2095"/>
    </location>
</feature>
<dbReference type="Proteomes" id="UP000419144">
    <property type="component" value="Unassembled WGS sequence"/>
</dbReference>
<reference evidence="2" key="1">
    <citation type="submission" date="2019-11" db="EMBL/GenBank/DDBJ databases">
        <title>Leishmania tarentolae CDS.</title>
        <authorList>
            <person name="Goto Y."/>
            <person name="Yamagishi J."/>
        </authorList>
    </citation>
    <scope>NUCLEOTIDE SEQUENCE [LARGE SCALE GENOMIC DNA]</scope>
    <source>
        <strain evidence="2">Parrot Tar II</strain>
    </source>
</reference>
<dbReference type="VEuPathDB" id="TriTrypDB:LtaPh_3614300"/>
<name>A0A640KTX1_LEITA</name>
<feature type="compositionally biased region" description="Low complexity" evidence="1">
    <location>
        <begin position="69"/>
        <end position="81"/>
    </location>
</feature>
<feature type="region of interest" description="Disordered" evidence="1">
    <location>
        <begin position="165"/>
        <end position="200"/>
    </location>
</feature>
<protein>
    <recommendedName>
        <fullName evidence="4">Chorein N-terminal domain-containing protein</fullName>
    </recommendedName>
</protein>
<organism evidence="2 3">
    <name type="scientific">Leishmania tarentolae</name>
    <name type="common">Sauroleishmania tarentolae</name>
    <dbReference type="NCBI Taxonomy" id="5689"/>
    <lineage>
        <taxon>Eukaryota</taxon>
        <taxon>Discoba</taxon>
        <taxon>Euglenozoa</taxon>
        <taxon>Kinetoplastea</taxon>
        <taxon>Metakinetoplastina</taxon>
        <taxon>Trypanosomatida</taxon>
        <taxon>Trypanosomatidae</taxon>
        <taxon>Leishmaniinae</taxon>
        <taxon>Leishmania</taxon>
        <taxon>lizard Leishmania</taxon>
    </lineage>
</organism>
<feature type="compositionally biased region" description="Polar residues" evidence="1">
    <location>
        <begin position="4167"/>
        <end position="4178"/>
    </location>
</feature>
<feature type="compositionally biased region" description="Basic and acidic residues" evidence="1">
    <location>
        <begin position="972"/>
        <end position="983"/>
    </location>
</feature>
<feature type="region of interest" description="Disordered" evidence="1">
    <location>
        <begin position="66"/>
        <end position="90"/>
    </location>
</feature>